<dbReference type="Gene3D" id="3.20.20.190">
    <property type="entry name" value="Phosphatidylinositol (PI) phosphodiesterase"/>
    <property type="match status" value="1"/>
</dbReference>
<evidence type="ECO:0000313" key="3">
    <source>
        <dbReference type="Proteomes" id="UP000076976"/>
    </source>
</evidence>
<accession>A0A176QCV5</accession>
<reference evidence="2 3" key="1">
    <citation type="submission" date="2016-01" db="EMBL/GenBank/DDBJ databases">
        <title>Janibacter melonis strain CD11_4 genome sequencing and assembly.</title>
        <authorList>
            <person name="Nair G.R."/>
            <person name="Kaur G."/>
            <person name="Chander A.M."/>
            <person name="Mayilraj S."/>
        </authorList>
    </citation>
    <scope>NUCLEOTIDE SEQUENCE [LARGE SCALE GENOMIC DNA]</scope>
    <source>
        <strain evidence="2 3">CD11-4</strain>
    </source>
</reference>
<evidence type="ECO:0000313" key="2">
    <source>
        <dbReference type="EMBL" id="OAB87512.1"/>
    </source>
</evidence>
<dbReference type="Pfam" id="PF03009">
    <property type="entry name" value="GDPD"/>
    <property type="match status" value="1"/>
</dbReference>
<dbReference type="PANTHER" id="PTHR46211:SF14">
    <property type="entry name" value="GLYCEROPHOSPHODIESTER PHOSPHODIESTERASE"/>
    <property type="match status" value="1"/>
</dbReference>
<dbReference type="PANTHER" id="PTHR46211">
    <property type="entry name" value="GLYCEROPHOSPHORYL DIESTER PHOSPHODIESTERASE"/>
    <property type="match status" value="1"/>
</dbReference>
<dbReference type="InterPro" id="IPR030395">
    <property type="entry name" value="GP_PDE_dom"/>
</dbReference>
<dbReference type="STRING" id="262209.AWH69_05420"/>
<comment type="caution">
    <text evidence="2">The sequence shown here is derived from an EMBL/GenBank/DDBJ whole genome shotgun (WGS) entry which is preliminary data.</text>
</comment>
<dbReference type="PROSITE" id="PS51704">
    <property type="entry name" value="GP_PDE"/>
    <property type="match status" value="1"/>
</dbReference>
<name>A0A176QCV5_9MICO</name>
<keyword evidence="3" id="KW-1185">Reference proteome</keyword>
<dbReference type="InterPro" id="IPR017946">
    <property type="entry name" value="PLC-like_Pdiesterase_TIM-brl"/>
</dbReference>
<dbReference type="RefSeq" id="WP_068272894.1">
    <property type="nucleotide sequence ID" value="NZ_LQZG01000002.1"/>
</dbReference>
<organism evidence="2 3">
    <name type="scientific">Janibacter melonis</name>
    <dbReference type="NCBI Taxonomy" id="262209"/>
    <lineage>
        <taxon>Bacteria</taxon>
        <taxon>Bacillati</taxon>
        <taxon>Actinomycetota</taxon>
        <taxon>Actinomycetes</taxon>
        <taxon>Micrococcales</taxon>
        <taxon>Intrasporangiaceae</taxon>
        <taxon>Janibacter</taxon>
    </lineage>
</organism>
<proteinExistence type="predicted"/>
<evidence type="ECO:0000259" key="1">
    <source>
        <dbReference type="PROSITE" id="PS51704"/>
    </source>
</evidence>
<dbReference type="GO" id="GO:0008081">
    <property type="term" value="F:phosphoric diester hydrolase activity"/>
    <property type="evidence" value="ECO:0007669"/>
    <property type="project" value="InterPro"/>
</dbReference>
<feature type="domain" description="GP-PDE" evidence="1">
    <location>
        <begin position="14"/>
        <end position="252"/>
    </location>
</feature>
<dbReference type="AlphaFoldDB" id="A0A176QCV5"/>
<dbReference type="GO" id="GO:0006629">
    <property type="term" value="P:lipid metabolic process"/>
    <property type="evidence" value="ECO:0007669"/>
    <property type="project" value="InterPro"/>
</dbReference>
<protein>
    <submittedName>
        <fullName evidence="2">Glycerophosphodiester phosphodiesterase</fullName>
    </submittedName>
</protein>
<dbReference type="SUPFAM" id="SSF51695">
    <property type="entry name" value="PLC-like phosphodiesterases"/>
    <property type="match status" value="1"/>
</dbReference>
<dbReference type="EMBL" id="LQZG01000002">
    <property type="protein sequence ID" value="OAB87512.1"/>
    <property type="molecule type" value="Genomic_DNA"/>
</dbReference>
<dbReference type="Proteomes" id="UP000076976">
    <property type="component" value="Unassembled WGS sequence"/>
</dbReference>
<sequence>MSGPVPRYGDQHAPLAIAHRGGAALAPENTLAAFGRSVALGVRYLETDVRLTADGELMCFHDEGLQRVTTGSGPFAQRTRAELDAVLVRGADGTLAPIPSLAEALEAFPEACFTVDLKDRAAIAPMARLLRREDYGRRVCVAGAWDGWLELLRSQAPHVQTALGWRSLTTLISTSRAGAPVPARLVQGRFAHVPLHLGRVPVHSPALVRRAARLGVRIVVWTVDDPAQMHRLLDMGVDGLISDRPDVLRDVMIERGSWPGEGRIGWPDEVGARG</sequence>
<gene>
    <name evidence="2" type="ORF">AWH69_05420</name>
</gene>